<feature type="transmembrane region" description="Helical" evidence="13">
    <location>
        <begin position="138"/>
        <end position="161"/>
    </location>
</feature>
<keyword evidence="6 13" id="KW-0812">Transmembrane</keyword>
<evidence type="ECO:0000256" key="2">
    <source>
        <dbReference type="ARBA" id="ARBA00004651"/>
    </source>
</evidence>
<evidence type="ECO:0000256" key="11">
    <source>
        <dbReference type="ARBA" id="ARBA00032555"/>
    </source>
</evidence>
<keyword evidence="14" id="KW-0732">Signal</keyword>
<dbReference type="PANTHER" id="PTHR23516">
    <property type="entry name" value="SAM (S-ADENOSYL METHIONINE) TRANSPORTER"/>
    <property type="match status" value="1"/>
</dbReference>
<protein>
    <recommendedName>
        <fullName evidence="3">Molybdate-anion transporter</fullName>
    </recommendedName>
    <alternativeName>
        <fullName evidence="10">Major facilitator superfamily domain-containing protein 5</fullName>
    </alternativeName>
    <alternativeName>
        <fullName evidence="11">Molybdate transporter 2 homolog</fullName>
    </alternativeName>
</protein>
<feature type="transmembrane region" description="Helical" evidence="13">
    <location>
        <begin position="372"/>
        <end position="391"/>
    </location>
</feature>
<evidence type="ECO:0000256" key="14">
    <source>
        <dbReference type="SAM" id="SignalP"/>
    </source>
</evidence>
<feature type="transmembrane region" description="Helical" evidence="13">
    <location>
        <begin position="210"/>
        <end position="229"/>
    </location>
</feature>
<name>A0ABR3V5H2_HUMIN</name>
<gene>
    <name evidence="15" type="ORF">VTJ49DRAFT_4397</name>
</gene>
<evidence type="ECO:0000256" key="5">
    <source>
        <dbReference type="ARBA" id="ARBA00022475"/>
    </source>
</evidence>
<evidence type="ECO:0000256" key="10">
    <source>
        <dbReference type="ARBA" id="ARBA00030646"/>
    </source>
</evidence>
<reference evidence="15 16" key="1">
    <citation type="journal article" date="2024" name="Commun. Biol.">
        <title>Comparative genomic analysis of thermophilic fungi reveals convergent evolutionary adaptations and gene losses.</title>
        <authorList>
            <person name="Steindorff A.S."/>
            <person name="Aguilar-Pontes M.V."/>
            <person name="Robinson A.J."/>
            <person name="Andreopoulos B."/>
            <person name="LaButti K."/>
            <person name="Kuo A."/>
            <person name="Mondo S."/>
            <person name="Riley R."/>
            <person name="Otillar R."/>
            <person name="Haridas S."/>
            <person name="Lipzen A."/>
            <person name="Grimwood J."/>
            <person name="Schmutz J."/>
            <person name="Clum A."/>
            <person name="Reid I.D."/>
            <person name="Moisan M.C."/>
            <person name="Butler G."/>
            <person name="Nguyen T.T.M."/>
            <person name="Dewar K."/>
            <person name="Conant G."/>
            <person name="Drula E."/>
            <person name="Henrissat B."/>
            <person name="Hansel C."/>
            <person name="Singer S."/>
            <person name="Hutchinson M.I."/>
            <person name="de Vries R.P."/>
            <person name="Natvig D.O."/>
            <person name="Powell A.J."/>
            <person name="Tsang A."/>
            <person name="Grigoriev I.V."/>
        </authorList>
    </citation>
    <scope>NUCLEOTIDE SEQUENCE [LARGE SCALE GENOMIC DNA]</scope>
    <source>
        <strain evidence="15 16">CBS 620.91</strain>
    </source>
</reference>
<evidence type="ECO:0000313" key="16">
    <source>
        <dbReference type="Proteomes" id="UP001583172"/>
    </source>
</evidence>
<feature type="transmembrane region" description="Helical" evidence="13">
    <location>
        <begin position="403"/>
        <end position="422"/>
    </location>
</feature>
<feature type="transmembrane region" description="Helical" evidence="13">
    <location>
        <begin position="296"/>
        <end position="320"/>
    </location>
</feature>
<feature type="chain" id="PRO_5046656131" description="Molybdate-anion transporter" evidence="14">
    <location>
        <begin position="28"/>
        <end position="501"/>
    </location>
</feature>
<feature type="transmembrane region" description="Helical" evidence="13">
    <location>
        <begin position="477"/>
        <end position="496"/>
    </location>
</feature>
<comment type="caution">
    <text evidence="15">The sequence shown here is derived from an EMBL/GenBank/DDBJ whole genome shotgun (WGS) entry which is preliminary data.</text>
</comment>
<dbReference type="Pfam" id="PF05631">
    <property type="entry name" value="MFS_5"/>
    <property type="match status" value="1"/>
</dbReference>
<feature type="transmembrane region" description="Helical" evidence="13">
    <location>
        <begin position="107"/>
        <end position="126"/>
    </location>
</feature>
<evidence type="ECO:0000256" key="9">
    <source>
        <dbReference type="ARBA" id="ARBA00023136"/>
    </source>
</evidence>
<evidence type="ECO:0000256" key="3">
    <source>
        <dbReference type="ARBA" id="ARBA00021242"/>
    </source>
</evidence>
<feature type="transmembrane region" description="Helical" evidence="13">
    <location>
        <begin position="173"/>
        <end position="198"/>
    </location>
</feature>
<dbReference type="EMBL" id="JAZGSY010000339">
    <property type="protein sequence ID" value="KAL1837012.1"/>
    <property type="molecule type" value="Genomic_DNA"/>
</dbReference>
<keyword evidence="9 13" id="KW-0472">Membrane</keyword>
<comment type="function">
    <text evidence="1">Mediates high-affinity intracellular uptake of the rare oligo-element molybdenum.</text>
</comment>
<dbReference type="Gene3D" id="1.20.1250.20">
    <property type="entry name" value="MFS general substrate transporter like domains"/>
    <property type="match status" value="1"/>
</dbReference>
<keyword evidence="4" id="KW-0813">Transport</keyword>
<evidence type="ECO:0000256" key="7">
    <source>
        <dbReference type="ARBA" id="ARBA00022989"/>
    </source>
</evidence>
<evidence type="ECO:0000256" key="8">
    <source>
        <dbReference type="ARBA" id="ARBA00023065"/>
    </source>
</evidence>
<dbReference type="PANTHER" id="PTHR23516:SF1">
    <property type="entry name" value="MOLYBDATE-ANION TRANSPORTER"/>
    <property type="match status" value="1"/>
</dbReference>
<evidence type="ECO:0000256" key="6">
    <source>
        <dbReference type="ARBA" id="ARBA00022692"/>
    </source>
</evidence>
<evidence type="ECO:0000256" key="1">
    <source>
        <dbReference type="ARBA" id="ARBA00003019"/>
    </source>
</evidence>
<feature type="signal peptide" evidence="14">
    <location>
        <begin position="1"/>
        <end position="27"/>
    </location>
</feature>
<feature type="transmembrane region" description="Helical" evidence="13">
    <location>
        <begin position="443"/>
        <end position="465"/>
    </location>
</feature>
<feature type="transmembrane region" description="Helical" evidence="13">
    <location>
        <begin position="241"/>
        <end position="261"/>
    </location>
</feature>
<keyword evidence="7 13" id="KW-1133">Transmembrane helix</keyword>
<proteinExistence type="predicted"/>
<evidence type="ECO:0000256" key="4">
    <source>
        <dbReference type="ARBA" id="ARBA00022448"/>
    </source>
</evidence>
<feature type="transmembrane region" description="Helical" evidence="13">
    <location>
        <begin position="340"/>
        <end position="360"/>
    </location>
</feature>
<dbReference type="Proteomes" id="UP001583172">
    <property type="component" value="Unassembled WGS sequence"/>
</dbReference>
<keyword evidence="16" id="KW-1185">Reference proteome</keyword>
<dbReference type="InterPro" id="IPR008509">
    <property type="entry name" value="MOT2/MFSD5"/>
</dbReference>
<organism evidence="15 16">
    <name type="scientific">Humicola insolens</name>
    <name type="common">Soft-rot fungus</name>
    <dbReference type="NCBI Taxonomy" id="85995"/>
    <lineage>
        <taxon>Eukaryota</taxon>
        <taxon>Fungi</taxon>
        <taxon>Dikarya</taxon>
        <taxon>Ascomycota</taxon>
        <taxon>Pezizomycotina</taxon>
        <taxon>Sordariomycetes</taxon>
        <taxon>Sordariomycetidae</taxon>
        <taxon>Sordariales</taxon>
        <taxon>Chaetomiaceae</taxon>
        <taxon>Mycothermus</taxon>
    </lineage>
</organism>
<dbReference type="InterPro" id="IPR036259">
    <property type="entry name" value="MFS_trans_sf"/>
</dbReference>
<accession>A0ABR3V5H2</accession>
<evidence type="ECO:0000256" key="13">
    <source>
        <dbReference type="SAM" id="Phobius"/>
    </source>
</evidence>
<keyword evidence="5" id="KW-1003">Cell membrane</keyword>
<sequence>MDFYSLNLAGLLALCLVLFLSQRSSTGGKPQPGAKPKTERKQKQRAASSSSSSSPTGGRKEEEIDTQKQGKLTAFLLAYTLAAASDWLQGAHLAALYADEHRLSPRAVSLLFAAGFGTGALSAARIGRWADARGRKRACLAFCGVYAASCALTATGGLSALGLERGKMGWLVLGRMLGGVGTSLLFVAFESWVVGFLGTKGEQGEELRRVLGVMSGLNSVVAVICGVVSEWLVTITGTKKAPFLAAACVLVPAAAIISTCWDENYGKQDSTTTAQTTTPTAQAPNRAWTVLTRPRILALGAASTAFEGSMYLFVFFWAPALRSAAAAAHEAFPSSSSPGLPYGVIFASFMASTLASSLIFNTLTRRLPPPRLLVTILAVSAGCFCLLSSSATTTTPFSSLVPASHAAFWLFCLFEAAVGLYWPCAGAIKGALIEDGVRAQVYGALRVPVNVFVVASLLGMMRMQGGGDAGATAHGKVFGGCAALLAATAGVVWATLGGGEV</sequence>
<feature type="region of interest" description="Disordered" evidence="12">
    <location>
        <begin position="24"/>
        <end position="66"/>
    </location>
</feature>
<evidence type="ECO:0000256" key="12">
    <source>
        <dbReference type="SAM" id="MobiDB-lite"/>
    </source>
</evidence>
<evidence type="ECO:0000313" key="15">
    <source>
        <dbReference type="EMBL" id="KAL1837012.1"/>
    </source>
</evidence>
<dbReference type="SUPFAM" id="SSF103473">
    <property type="entry name" value="MFS general substrate transporter"/>
    <property type="match status" value="1"/>
</dbReference>
<keyword evidence="8" id="KW-0406">Ion transport</keyword>
<comment type="subcellular location">
    <subcellularLocation>
        <location evidence="2">Cell membrane</location>
        <topology evidence="2">Multi-pass membrane protein</topology>
    </subcellularLocation>
</comment>